<comment type="cofactor">
    <cofactor evidence="6">
        <name>Zn(2+)</name>
        <dbReference type="ChEBI" id="CHEBI:29105"/>
    </cofactor>
    <text evidence="6">Binds 1 zinc ion.</text>
</comment>
<evidence type="ECO:0000259" key="7">
    <source>
        <dbReference type="Pfam" id="PF01432"/>
    </source>
</evidence>
<protein>
    <submittedName>
        <fullName evidence="8">Oligoendopeptidase F</fullName>
    </submittedName>
</protein>
<keyword evidence="5 6" id="KW-0482">Metalloprotease</keyword>
<evidence type="ECO:0000313" key="9">
    <source>
        <dbReference type="Proteomes" id="UP000028542"/>
    </source>
</evidence>
<accession>A0A084J8U4</accession>
<evidence type="ECO:0000256" key="6">
    <source>
        <dbReference type="RuleBase" id="RU003435"/>
    </source>
</evidence>
<name>A0A084J8U4_9CLOT</name>
<dbReference type="CDD" id="cd09606">
    <property type="entry name" value="M3B_PepF"/>
    <property type="match status" value="1"/>
</dbReference>
<evidence type="ECO:0000313" key="8">
    <source>
        <dbReference type="EMBL" id="KEZ85378.1"/>
    </source>
</evidence>
<evidence type="ECO:0000256" key="5">
    <source>
        <dbReference type="ARBA" id="ARBA00023049"/>
    </source>
</evidence>
<feature type="domain" description="Peptidase M3A/M3B catalytic" evidence="7">
    <location>
        <begin position="168"/>
        <end position="543"/>
    </location>
</feature>
<dbReference type="STRING" id="318464.IO99_14980"/>
<dbReference type="GO" id="GO:0046872">
    <property type="term" value="F:metal ion binding"/>
    <property type="evidence" value="ECO:0007669"/>
    <property type="project" value="UniProtKB-UniRule"/>
</dbReference>
<dbReference type="Gene3D" id="1.10.1370.30">
    <property type="match status" value="1"/>
</dbReference>
<keyword evidence="3 6" id="KW-0378">Hydrolase</keyword>
<organism evidence="8 9">
    <name type="scientific">Clostridium sulfidigenes</name>
    <dbReference type="NCBI Taxonomy" id="318464"/>
    <lineage>
        <taxon>Bacteria</taxon>
        <taxon>Bacillati</taxon>
        <taxon>Bacillota</taxon>
        <taxon>Clostridia</taxon>
        <taxon>Eubacteriales</taxon>
        <taxon>Clostridiaceae</taxon>
        <taxon>Clostridium</taxon>
    </lineage>
</organism>
<dbReference type="RefSeq" id="WP_035134625.1">
    <property type="nucleotide sequence ID" value="NZ_JPMD01000037.1"/>
</dbReference>
<sequence>MGFNEFKYERPNYEKIKEKLMGLIDKTNESNSIIEVKELINEINEIRNEIVTLGTIANIRYSINTEDEFYSKEREYWDEYDPLYNEINSEFYKVIVNSKFRLELEKEFGKQFFSIAEYNIKSFSKEVIKDLQLENKLSSEYSKLIASAKIMFEGEERNLSGLTPFILSEDRDMRRRASEAKYKFFTDNETEIDRLYDEMVKVRTTIAHKLGFKNFVELGYVRMLRTDYNSEMVSKFRDQVKDYIVPIANKLYKRQVERLELDQLKYYDEKFEFLTGNAKPKGNPEWIVNNGKNMYSELSAETKEFFDFMIENDLMDLVTKKGKQGGGYCTYIPNYQSPFIFSNFNGTSGDVDVLTHEAGHAFQCYRSRWISIPECNFPTYESCEIHSMSMEFFTWPWMKLFFEDEEAKYKYSHLGDAIKFIPYGVTVDEFQHFVYENPDATPDERKKAWRNIEKKYLPHKNYEECDFLERGGWWFQQAHIFNSPFYYIDYTLAQICALQFWKKDQDNHEQAWEDYLRLCNVGGTMSFVNLVKHANLISPFEEGCVSSVTGEIDKYLGSIDDKNL</sequence>
<reference evidence="8 9" key="1">
    <citation type="submission" date="2014-07" db="EMBL/GenBank/DDBJ databases">
        <title>Draft genome of Clostridium sulfidigenes 113A isolated from sediments associated with methane hydrate from Krishna Godavari basin.</title>
        <authorList>
            <person name="Honkalas V.S."/>
            <person name="Dabir A.P."/>
            <person name="Arora P."/>
            <person name="Dhakephalkar P.K."/>
        </authorList>
    </citation>
    <scope>NUCLEOTIDE SEQUENCE [LARGE SCALE GENOMIC DNA]</scope>
    <source>
        <strain evidence="8 9">113A</strain>
    </source>
</reference>
<dbReference type="GO" id="GO:0004222">
    <property type="term" value="F:metalloendopeptidase activity"/>
    <property type="evidence" value="ECO:0007669"/>
    <property type="project" value="InterPro"/>
</dbReference>
<dbReference type="InterPro" id="IPR001567">
    <property type="entry name" value="Pept_M3A_M3B_dom"/>
</dbReference>
<dbReference type="NCBIfam" id="TIGR02289">
    <property type="entry name" value="M3_not_pepF"/>
    <property type="match status" value="1"/>
</dbReference>
<keyword evidence="2 6" id="KW-0479">Metal-binding</keyword>
<dbReference type="Pfam" id="PF01432">
    <property type="entry name" value="Peptidase_M3"/>
    <property type="match status" value="1"/>
</dbReference>
<keyword evidence="4 6" id="KW-0862">Zinc</keyword>
<dbReference type="GO" id="GO:0006508">
    <property type="term" value="P:proteolysis"/>
    <property type="evidence" value="ECO:0007669"/>
    <property type="project" value="UniProtKB-KW"/>
</dbReference>
<comment type="similarity">
    <text evidence="6">Belongs to the peptidase M3 family.</text>
</comment>
<gene>
    <name evidence="8" type="ORF">IO99_14980</name>
</gene>
<keyword evidence="1 6" id="KW-0645">Protease</keyword>
<evidence type="ECO:0000256" key="4">
    <source>
        <dbReference type="ARBA" id="ARBA00022833"/>
    </source>
</evidence>
<dbReference type="EMBL" id="JPMD01000037">
    <property type="protein sequence ID" value="KEZ85378.1"/>
    <property type="molecule type" value="Genomic_DNA"/>
</dbReference>
<proteinExistence type="inferred from homology"/>
<dbReference type="InterPro" id="IPR011976">
    <property type="entry name" value="Pept_M3B_oligopep-rel"/>
</dbReference>
<dbReference type="Proteomes" id="UP000028542">
    <property type="component" value="Unassembled WGS sequence"/>
</dbReference>
<comment type="caution">
    <text evidence="8">The sequence shown here is derived from an EMBL/GenBank/DDBJ whole genome shotgun (WGS) entry which is preliminary data.</text>
</comment>
<keyword evidence="9" id="KW-1185">Reference proteome</keyword>
<evidence type="ECO:0000256" key="3">
    <source>
        <dbReference type="ARBA" id="ARBA00022801"/>
    </source>
</evidence>
<evidence type="ECO:0000256" key="2">
    <source>
        <dbReference type="ARBA" id="ARBA00022723"/>
    </source>
</evidence>
<evidence type="ECO:0000256" key="1">
    <source>
        <dbReference type="ARBA" id="ARBA00022670"/>
    </source>
</evidence>
<dbReference type="eggNOG" id="COG1164">
    <property type="taxonomic scope" value="Bacteria"/>
</dbReference>
<dbReference type="SUPFAM" id="SSF55486">
    <property type="entry name" value="Metalloproteases ('zincins'), catalytic domain"/>
    <property type="match status" value="1"/>
</dbReference>
<dbReference type="AlphaFoldDB" id="A0A084J8U4"/>